<sequence length="39" mass="4827">MGLWLCFWFTVLPRYLFRRASFTVDMKFGMFRFGELKDL</sequence>
<dbReference type="Proteomes" id="UP000070539">
    <property type="component" value="Unassembled WGS sequence"/>
</dbReference>
<gene>
    <name evidence="1" type="ORF">CLNEO_00770</name>
</gene>
<proteinExistence type="predicted"/>
<accession>A0A136WHI0</accession>
<evidence type="ECO:0000313" key="1">
    <source>
        <dbReference type="EMBL" id="KXL53981.1"/>
    </source>
</evidence>
<dbReference type="AlphaFoldDB" id="A0A136WHI0"/>
<keyword evidence="2" id="KW-1185">Reference proteome</keyword>
<name>A0A136WHI0_9FIRM</name>
<dbReference type="EMBL" id="LRVM01000001">
    <property type="protein sequence ID" value="KXL53981.1"/>
    <property type="molecule type" value="Genomic_DNA"/>
</dbReference>
<reference evidence="1 2" key="1">
    <citation type="submission" date="2016-01" db="EMBL/GenBank/DDBJ databases">
        <title>Genome sequence of Clostridium neopropionicum X4, DSM-3847.</title>
        <authorList>
            <person name="Poehlein A."/>
            <person name="Beck M.H."/>
            <person name="Bengelsdorf F.R."/>
            <person name="Daniel R."/>
            <person name="Duerre P."/>
        </authorList>
    </citation>
    <scope>NUCLEOTIDE SEQUENCE [LARGE SCALE GENOMIC DNA]</scope>
    <source>
        <strain evidence="1 2">DSM-3847</strain>
    </source>
</reference>
<evidence type="ECO:0000313" key="2">
    <source>
        <dbReference type="Proteomes" id="UP000070539"/>
    </source>
</evidence>
<organism evidence="1 2">
    <name type="scientific">Anaerotignum neopropionicum</name>
    <dbReference type="NCBI Taxonomy" id="36847"/>
    <lineage>
        <taxon>Bacteria</taxon>
        <taxon>Bacillati</taxon>
        <taxon>Bacillota</taxon>
        <taxon>Clostridia</taxon>
        <taxon>Lachnospirales</taxon>
        <taxon>Anaerotignaceae</taxon>
        <taxon>Anaerotignum</taxon>
    </lineage>
</organism>
<comment type="caution">
    <text evidence="1">The sequence shown here is derived from an EMBL/GenBank/DDBJ whole genome shotgun (WGS) entry which is preliminary data.</text>
</comment>
<protein>
    <submittedName>
        <fullName evidence="1">Uncharacterized protein</fullName>
    </submittedName>
</protein>